<accession>A0ABW9GIX1</accession>
<evidence type="ECO:0000313" key="5">
    <source>
        <dbReference type="Proteomes" id="UP001630303"/>
    </source>
</evidence>
<keyword evidence="5" id="KW-1185">Reference proteome</keyword>
<keyword evidence="1 4" id="KW-0328">Glycosyltransferase</keyword>
<feature type="domain" description="Glycosyltransferase subfamily 4-like N-terminal" evidence="3">
    <location>
        <begin position="20"/>
        <end position="214"/>
    </location>
</feature>
<dbReference type="SUPFAM" id="SSF53756">
    <property type="entry name" value="UDP-Glycosyltransferase/glycogen phosphorylase"/>
    <property type="match status" value="1"/>
</dbReference>
<evidence type="ECO:0000256" key="2">
    <source>
        <dbReference type="ARBA" id="ARBA00022679"/>
    </source>
</evidence>
<dbReference type="RefSeq" id="WP_239277654.1">
    <property type="nucleotide sequence ID" value="NZ_JAROCE010000002.1"/>
</dbReference>
<dbReference type="CDD" id="cd03801">
    <property type="entry name" value="GT4_PimA-like"/>
    <property type="match status" value="1"/>
</dbReference>
<dbReference type="GO" id="GO:0016757">
    <property type="term" value="F:glycosyltransferase activity"/>
    <property type="evidence" value="ECO:0007669"/>
    <property type="project" value="UniProtKB-KW"/>
</dbReference>
<dbReference type="PANTHER" id="PTHR12526:SF600">
    <property type="entry name" value="GLYCOSYL TRANSFERASE GROUP 1"/>
    <property type="match status" value="1"/>
</dbReference>
<evidence type="ECO:0000313" key="4">
    <source>
        <dbReference type="EMBL" id="MFM2720807.1"/>
    </source>
</evidence>
<dbReference type="Pfam" id="PF13579">
    <property type="entry name" value="Glyco_trans_4_4"/>
    <property type="match status" value="1"/>
</dbReference>
<dbReference type="PANTHER" id="PTHR12526">
    <property type="entry name" value="GLYCOSYLTRANSFERASE"/>
    <property type="match status" value="1"/>
</dbReference>
<dbReference type="Gene3D" id="3.40.50.2000">
    <property type="entry name" value="Glycogen Phosphorylase B"/>
    <property type="match status" value="2"/>
</dbReference>
<sequence length="407" mass="44214">MRIVSLSPVVPYEGIPHAGGQYLLRHLRALRDRGHDVTVVSFADPENRTASDALAGVADVVLVPVDGLGRGPLRRLRATIERQEQRLFPVRPVSRRRRALRRSAAARAAVAAADAVEYQWTESGWFGVHRRRASARHVVIAHDVVLQNYARFLAAAGTGWHPRVLLARWRYASVRRDERRIYRRADVVVSFSAKDAALVRRVAVAPVRAVVVRPPLADGVSPRPRSGDPAPTVLFVGAFDRSVNADAAVWTMTDIAPRVLAACPRARFVFAGAHPTDAMRWLAAEAPDAFVVTGRVDSLDPVYEAADVVLVPLRAGAGVKFKTVEAMLRGIPVVSTAIGVEGIVGGRIRAFAVEDDAEDLATALVGVLDDPAAARDQAARTRDAAADEFSREAFLRALADVYERPLP</sequence>
<evidence type="ECO:0000256" key="1">
    <source>
        <dbReference type="ARBA" id="ARBA00022676"/>
    </source>
</evidence>
<dbReference type="EMBL" id="JAROCE010000002">
    <property type="protein sequence ID" value="MFM2720807.1"/>
    <property type="molecule type" value="Genomic_DNA"/>
</dbReference>
<evidence type="ECO:0000259" key="3">
    <source>
        <dbReference type="Pfam" id="PF13579"/>
    </source>
</evidence>
<dbReference type="EC" id="2.4.-.-" evidence="4"/>
<comment type="caution">
    <text evidence="4">The sequence shown here is derived from an EMBL/GenBank/DDBJ whole genome shotgun (WGS) entry which is preliminary data.</text>
</comment>
<proteinExistence type="predicted"/>
<dbReference type="Proteomes" id="UP001630303">
    <property type="component" value="Unassembled WGS sequence"/>
</dbReference>
<gene>
    <name evidence="4" type="ORF">P5G46_09850</name>
</gene>
<dbReference type="InterPro" id="IPR028098">
    <property type="entry name" value="Glyco_trans_4-like_N"/>
</dbReference>
<organism evidence="4 5">
    <name type="scientific">Microbacterium mcarthurae</name>
    <dbReference type="NCBI Taxonomy" id="3035918"/>
    <lineage>
        <taxon>Bacteria</taxon>
        <taxon>Bacillati</taxon>
        <taxon>Actinomycetota</taxon>
        <taxon>Actinomycetes</taxon>
        <taxon>Micrococcales</taxon>
        <taxon>Microbacteriaceae</taxon>
        <taxon>Microbacterium</taxon>
    </lineage>
</organism>
<dbReference type="Pfam" id="PF13692">
    <property type="entry name" value="Glyco_trans_1_4"/>
    <property type="match status" value="1"/>
</dbReference>
<protein>
    <submittedName>
        <fullName evidence="4">Glycosyltransferase</fullName>
        <ecNumber evidence="4">2.4.-.-</ecNumber>
    </submittedName>
</protein>
<name>A0ABW9GIX1_9MICO</name>
<reference evidence="4 5" key="1">
    <citation type="submission" date="2023-03" db="EMBL/GenBank/DDBJ databases">
        <title>MT1 and MT2 Draft Genomes of Novel Species.</title>
        <authorList>
            <person name="Venkateswaran K."/>
        </authorList>
    </citation>
    <scope>NUCLEOTIDE SEQUENCE [LARGE SCALE GENOMIC DNA]</scope>
    <source>
        <strain evidence="4 5">IF8SW-P5</strain>
    </source>
</reference>
<keyword evidence="2 4" id="KW-0808">Transferase</keyword>